<dbReference type="PANTHER" id="PTHR18871:SF2">
    <property type="entry name" value="CENTROSOMAL PROTEIN OF 112 KDA"/>
    <property type="match status" value="1"/>
</dbReference>
<dbReference type="EMBL" id="VXIV02000709">
    <property type="protein sequence ID" value="KAF6036504.1"/>
    <property type="molecule type" value="Genomic_DNA"/>
</dbReference>
<comment type="caution">
    <text evidence="2">The sequence shown here is derived from an EMBL/GenBank/DDBJ whole genome shotgun (WGS) entry which is preliminary data.</text>
</comment>
<protein>
    <submittedName>
        <fullName evidence="2">Uncharacterized protein</fullName>
    </submittedName>
</protein>
<evidence type="ECO:0000313" key="3">
    <source>
        <dbReference type="Proteomes" id="UP000593567"/>
    </source>
</evidence>
<name>A0A7J7KEZ6_BUGNE</name>
<dbReference type="AlphaFoldDB" id="A0A7J7KEZ6"/>
<evidence type="ECO:0000313" key="2">
    <source>
        <dbReference type="EMBL" id="KAF6036504.1"/>
    </source>
</evidence>
<evidence type="ECO:0000256" key="1">
    <source>
        <dbReference type="SAM" id="MobiDB-lite"/>
    </source>
</evidence>
<sequence length="332" mass="37573">MVSHEEMVRDLNDEFEVQLGDMKPYVLQLQLKSERQRCALWIKKGEYLRDEEVVTPSENVPDWLADLDDQSSVVGGAGDFGYARYPSPSRRSAETEHSAARHAAREKLEELLAHQTASAAAGQQSTEDEELLGVGRQQRVNGHAPPQASGSRLRSPNKKRSALTVTFPAKSGYTSPLDEVTNRRVAAPASFQFSSDEEDSEANQRRRRDGLYQSDHASSSDRTSHRSPPRQSVGSPSRQLGRSHSPSRQLGRSPVKAETRSPTRQSARSPRLSRYSRSPVYIREQARQLDRNFDREVEMKVKIIENQLHEEKLRMQQKNDAEIQKICMIILL</sequence>
<reference evidence="2" key="1">
    <citation type="submission" date="2020-06" db="EMBL/GenBank/DDBJ databases">
        <title>Draft genome of Bugula neritina, a colonial animal packing powerful symbionts and potential medicines.</title>
        <authorList>
            <person name="Rayko M."/>
        </authorList>
    </citation>
    <scope>NUCLEOTIDE SEQUENCE [LARGE SCALE GENOMIC DNA]</scope>
    <source>
        <strain evidence="2">Kwan_BN1</strain>
    </source>
</reference>
<feature type="compositionally biased region" description="Low complexity" evidence="1">
    <location>
        <begin position="266"/>
        <end position="278"/>
    </location>
</feature>
<feature type="region of interest" description="Disordered" evidence="1">
    <location>
        <begin position="137"/>
        <end position="279"/>
    </location>
</feature>
<keyword evidence="3" id="KW-1185">Reference proteome</keyword>
<organism evidence="2 3">
    <name type="scientific">Bugula neritina</name>
    <name type="common">Brown bryozoan</name>
    <name type="synonym">Sertularia neritina</name>
    <dbReference type="NCBI Taxonomy" id="10212"/>
    <lineage>
        <taxon>Eukaryota</taxon>
        <taxon>Metazoa</taxon>
        <taxon>Spiralia</taxon>
        <taxon>Lophotrochozoa</taxon>
        <taxon>Bryozoa</taxon>
        <taxon>Gymnolaemata</taxon>
        <taxon>Cheilostomatida</taxon>
        <taxon>Flustrina</taxon>
        <taxon>Buguloidea</taxon>
        <taxon>Bugulidae</taxon>
        <taxon>Bugula</taxon>
    </lineage>
</organism>
<feature type="compositionally biased region" description="Polar residues" evidence="1">
    <location>
        <begin position="229"/>
        <end position="250"/>
    </location>
</feature>
<feature type="compositionally biased region" description="Basic and acidic residues" evidence="1">
    <location>
        <begin position="91"/>
        <end position="104"/>
    </location>
</feature>
<dbReference type="InterPro" id="IPR055310">
    <property type="entry name" value="CEP112"/>
</dbReference>
<dbReference type="OrthoDB" id="78101at2759"/>
<dbReference type="PANTHER" id="PTHR18871">
    <property type="entry name" value="CENTROSOMAL PROTEIN OF 112 KDA"/>
    <property type="match status" value="1"/>
</dbReference>
<feature type="region of interest" description="Disordered" evidence="1">
    <location>
        <begin position="78"/>
        <end position="104"/>
    </location>
</feature>
<gene>
    <name evidence="2" type="ORF">EB796_005180</name>
</gene>
<dbReference type="Proteomes" id="UP000593567">
    <property type="component" value="Unassembled WGS sequence"/>
</dbReference>
<accession>A0A7J7KEZ6</accession>
<proteinExistence type="predicted"/>